<dbReference type="RefSeq" id="XP_024727893.1">
    <property type="nucleotide sequence ID" value="XM_024881649.1"/>
</dbReference>
<sequence length="63" mass="7064">MSVSPRLTVRPPLQLGLTGMLSRAQNTITRVGLRRRGNICQISKPISQNPRSDRSLDQTRGMF</sequence>
<gene>
    <name evidence="2" type="ORF">K444DRAFT_620170</name>
</gene>
<proteinExistence type="predicted"/>
<protein>
    <submittedName>
        <fullName evidence="2">Uncharacterized protein</fullName>
    </submittedName>
</protein>
<reference evidence="2 3" key="1">
    <citation type="submission" date="2016-04" db="EMBL/GenBank/DDBJ databases">
        <title>A degradative enzymes factory behind the ericoid mycorrhizal symbiosis.</title>
        <authorList>
            <consortium name="DOE Joint Genome Institute"/>
            <person name="Martino E."/>
            <person name="Morin E."/>
            <person name="Grelet G."/>
            <person name="Kuo A."/>
            <person name="Kohler A."/>
            <person name="Daghino S."/>
            <person name="Barry K."/>
            <person name="Choi C."/>
            <person name="Cichocki N."/>
            <person name="Clum A."/>
            <person name="Copeland A."/>
            <person name="Hainaut M."/>
            <person name="Haridas S."/>
            <person name="Labutti K."/>
            <person name="Lindquist E."/>
            <person name="Lipzen A."/>
            <person name="Khouja H.-R."/>
            <person name="Murat C."/>
            <person name="Ohm R."/>
            <person name="Olson A."/>
            <person name="Spatafora J."/>
            <person name="Veneault-Fourrey C."/>
            <person name="Henrissat B."/>
            <person name="Grigoriev I."/>
            <person name="Martin F."/>
            <person name="Perotto S."/>
        </authorList>
    </citation>
    <scope>NUCLEOTIDE SEQUENCE [LARGE SCALE GENOMIC DNA]</scope>
    <source>
        <strain evidence="2 3">E</strain>
    </source>
</reference>
<dbReference type="AlphaFoldDB" id="A0A2J6SJQ2"/>
<dbReference type="Proteomes" id="UP000235371">
    <property type="component" value="Unassembled WGS sequence"/>
</dbReference>
<accession>A0A2J6SJQ2</accession>
<evidence type="ECO:0000313" key="2">
    <source>
        <dbReference type="EMBL" id="PMD50989.1"/>
    </source>
</evidence>
<evidence type="ECO:0000256" key="1">
    <source>
        <dbReference type="SAM" id="MobiDB-lite"/>
    </source>
</evidence>
<evidence type="ECO:0000313" key="3">
    <source>
        <dbReference type="Proteomes" id="UP000235371"/>
    </source>
</evidence>
<dbReference type="EMBL" id="KZ613912">
    <property type="protein sequence ID" value="PMD50989.1"/>
    <property type="molecule type" value="Genomic_DNA"/>
</dbReference>
<name>A0A2J6SJQ2_9HELO</name>
<dbReference type="GeneID" id="36589726"/>
<organism evidence="2 3">
    <name type="scientific">Hyaloscypha bicolor E</name>
    <dbReference type="NCBI Taxonomy" id="1095630"/>
    <lineage>
        <taxon>Eukaryota</taxon>
        <taxon>Fungi</taxon>
        <taxon>Dikarya</taxon>
        <taxon>Ascomycota</taxon>
        <taxon>Pezizomycotina</taxon>
        <taxon>Leotiomycetes</taxon>
        <taxon>Helotiales</taxon>
        <taxon>Hyaloscyphaceae</taxon>
        <taxon>Hyaloscypha</taxon>
        <taxon>Hyaloscypha bicolor</taxon>
    </lineage>
</organism>
<feature type="region of interest" description="Disordered" evidence="1">
    <location>
        <begin position="42"/>
        <end position="63"/>
    </location>
</feature>
<keyword evidence="3" id="KW-1185">Reference proteome</keyword>
<dbReference type="InParanoid" id="A0A2J6SJQ2"/>